<feature type="transmembrane region" description="Helical" evidence="1">
    <location>
        <begin position="71"/>
        <end position="89"/>
    </location>
</feature>
<gene>
    <name evidence="2" type="ORF">CCACVL1_30932</name>
</gene>
<evidence type="ECO:0000313" key="3">
    <source>
        <dbReference type="Proteomes" id="UP000188268"/>
    </source>
</evidence>
<dbReference type="AlphaFoldDB" id="A0A1R3FUY1"/>
<protein>
    <submittedName>
        <fullName evidence="2">60S ribosomal protein L29-2-like protein</fullName>
    </submittedName>
</protein>
<dbReference type="GO" id="GO:0005840">
    <property type="term" value="C:ribosome"/>
    <property type="evidence" value="ECO:0007669"/>
    <property type="project" value="UniProtKB-KW"/>
</dbReference>
<evidence type="ECO:0000313" key="2">
    <source>
        <dbReference type="EMBL" id="OMO49550.1"/>
    </source>
</evidence>
<dbReference type="EMBL" id="AWWV01016459">
    <property type="protein sequence ID" value="OMO49550.1"/>
    <property type="molecule type" value="Genomic_DNA"/>
</dbReference>
<keyword evidence="1" id="KW-0812">Transmembrane</keyword>
<proteinExistence type="predicted"/>
<name>A0A1R3FUY1_COCAP</name>
<feature type="transmembrane region" description="Helical" evidence="1">
    <location>
        <begin position="95"/>
        <end position="113"/>
    </location>
</feature>
<keyword evidence="1" id="KW-1133">Transmembrane helix</keyword>
<evidence type="ECO:0000256" key="1">
    <source>
        <dbReference type="SAM" id="Phobius"/>
    </source>
</evidence>
<comment type="caution">
    <text evidence="2">The sequence shown here is derived from an EMBL/GenBank/DDBJ whole genome shotgun (WGS) entry which is preliminary data.</text>
</comment>
<keyword evidence="3" id="KW-1185">Reference proteome</keyword>
<dbReference type="Gramene" id="OMO49550">
    <property type="protein sequence ID" value="OMO49550"/>
    <property type="gene ID" value="CCACVL1_30932"/>
</dbReference>
<keyword evidence="2" id="KW-0689">Ribosomal protein</keyword>
<organism evidence="2 3">
    <name type="scientific">Corchorus capsularis</name>
    <name type="common">Jute</name>
    <dbReference type="NCBI Taxonomy" id="210143"/>
    <lineage>
        <taxon>Eukaryota</taxon>
        <taxon>Viridiplantae</taxon>
        <taxon>Streptophyta</taxon>
        <taxon>Embryophyta</taxon>
        <taxon>Tracheophyta</taxon>
        <taxon>Spermatophyta</taxon>
        <taxon>Magnoliopsida</taxon>
        <taxon>eudicotyledons</taxon>
        <taxon>Gunneridae</taxon>
        <taxon>Pentapetalae</taxon>
        <taxon>rosids</taxon>
        <taxon>malvids</taxon>
        <taxon>Malvales</taxon>
        <taxon>Malvaceae</taxon>
        <taxon>Grewioideae</taxon>
        <taxon>Apeibeae</taxon>
        <taxon>Corchorus</taxon>
    </lineage>
</organism>
<accession>A0A1R3FUY1</accession>
<sequence length="191" mass="21431">MRQGRAAMAGQSLPDVARSCPNLRACRSGSGIRRDLVAPKKILPLKSFGRLLSNLISPEPMNAGEGKQMRVLYGLSTIFGHLWAAIEHFLASDKFLGTDFFFPILLFAFNFQVKIGSHLFHVRGGRNVSNFDEKFTTLKILVLHAGWLENHELTMDSLLYPMDPKFLSNQGYAKKLNKKDGWEVDDAFCSP</sequence>
<dbReference type="Proteomes" id="UP000188268">
    <property type="component" value="Unassembled WGS sequence"/>
</dbReference>
<keyword evidence="1" id="KW-0472">Membrane</keyword>
<reference evidence="2 3" key="1">
    <citation type="submission" date="2013-09" db="EMBL/GenBank/DDBJ databases">
        <title>Corchorus capsularis genome sequencing.</title>
        <authorList>
            <person name="Alam M."/>
            <person name="Haque M.S."/>
            <person name="Islam M.S."/>
            <person name="Emdad E.M."/>
            <person name="Islam M.M."/>
            <person name="Ahmed B."/>
            <person name="Halim A."/>
            <person name="Hossen Q.M.M."/>
            <person name="Hossain M.Z."/>
            <person name="Ahmed R."/>
            <person name="Khan M.M."/>
            <person name="Islam R."/>
            <person name="Rashid M.M."/>
            <person name="Khan S.A."/>
            <person name="Rahman M.S."/>
            <person name="Alam M."/>
        </authorList>
    </citation>
    <scope>NUCLEOTIDE SEQUENCE [LARGE SCALE GENOMIC DNA]</scope>
    <source>
        <strain evidence="3">cv. CVL-1</strain>
        <tissue evidence="2">Whole seedling</tissue>
    </source>
</reference>
<keyword evidence="2" id="KW-0687">Ribonucleoprotein</keyword>